<dbReference type="OrthoDB" id="9773060at2"/>
<evidence type="ECO:0000256" key="6">
    <source>
        <dbReference type="ARBA" id="ARBA00023125"/>
    </source>
</evidence>
<evidence type="ECO:0000256" key="4">
    <source>
        <dbReference type="ARBA" id="ARBA00022691"/>
    </source>
</evidence>
<evidence type="ECO:0000313" key="10">
    <source>
        <dbReference type="EMBL" id="TVZ01653.1"/>
    </source>
</evidence>
<comment type="caution">
    <text evidence="10">The sequence shown here is derived from an EMBL/GenBank/DDBJ whole genome shotgun (WGS) entry which is preliminary data.</text>
</comment>
<organism evidence="10 11">
    <name type="scientific">Trebonia kvetii</name>
    <dbReference type="NCBI Taxonomy" id="2480626"/>
    <lineage>
        <taxon>Bacteria</taxon>
        <taxon>Bacillati</taxon>
        <taxon>Actinomycetota</taxon>
        <taxon>Actinomycetes</taxon>
        <taxon>Streptosporangiales</taxon>
        <taxon>Treboniaceae</taxon>
        <taxon>Trebonia</taxon>
    </lineage>
</organism>
<dbReference type="RefSeq" id="WP_145858416.1">
    <property type="nucleotide sequence ID" value="NZ_RPFW01000006.1"/>
</dbReference>
<dbReference type="InterPro" id="IPR001091">
    <property type="entry name" value="RM_Methyltransferase"/>
</dbReference>
<dbReference type="PROSITE" id="PS00093">
    <property type="entry name" value="N4_MTASE"/>
    <property type="match status" value="1"/>
</dbReference>
<evidence type="ECO:0000256" key="5">
    <source>
        <dbReference type="ARBA" id="ARBA00022747"/>
    </source>
</evidence>
<dbReference type="PRINTS" id="PR00508">
    <property type="entry name" value="S21N4MTFRASE"/>
</dbReference>
<evidence type="ECO:0000256" key="7">
    <source>
        <dbReference type="ARBA" id="ARBA00049120"/>
    </source>
</evidence>
<dbReference type="GO" id="GO:0009307">
    <property type="term" value="P:DNA restriction-modification system"/>
    <property type="evidence" value="ECO:0007669"/>
    <property type="project" value="UniProtKB-KW"/>
</dbReference>
<gene>
    <name evidence="10" type="ORF">EAS64_29695</name>
</gene>
<dbReference type="Pfam" id="PF01555">
    <property type="entry name" value="N6_N4_Mtase"/>
    <property type="match status" value="1"/>
</dbReference>
<dbReference type="GO" id="GO:0032259">
    <property type="term" value="P:methylation"/>
    <property type="evidence" value="ECO:0007669"/>
    <property type="project" value="UniProtKB-KW"/>
</dbReference>
<comment type="similarity">
    <text evidence="1">Belongs to the N(4)/N(6)-methyltransferase family. N(4) subfamily.</text>
</comment>
<dbReference type="AlphaFoldDB" id="A0A6P2BWV2"/>
<feature type="domain" description="DNA methylase N-4/N-6" evidence="9">
    <location>
        <begin position="31"/>
        <end position="278"/>
    </location>
</feature>
<evidence type="ECO:0000256" key="1">
    <source>
        <dbReference type="ARBA" id="ARBA00010203"/>
    </source>
</evidence>
<evidence type="ECO:0000259" key="9">
    <source>
        <dbReference type="Pfam" id="PF01555"/>
    </source>
</evidence>
<evidence type="ECO:0000256" key="8">
    <source>
        <dbReference type="RuleBase" id="RU362026"/>
    </source>
</evidence>
<keyword evidence="2 10" id="KW-0489">Methyltransferase</keyword>
<dbReference type="Gene3D" id="3.40.50.150">
    <property type="entry name" value="Vaccinia Virus protein VP39"/>
    <property type="match status" value="1"/>
</dbReference>
<dbReference type="GO" id="GO:0015667">
    <property type="term" value="F:site-specific DNA-methyltransferase (cytosine-N4-specific) activity"/>
    <property type="evidence" value="ECO:0007669"/>
    <property type="project" value="UniProtKB-EC"/>
</dbReference>
<name>A0A6P2BWV2_9ACTN</name>
<sequence length="291" mass="32110">MGHGKIGPYPLNRVALGDCAELGAVLPDESIDVLVTSPPYWGQRMSGGMGVEEDPREYVRRLVQIFRVFLPKLKEDGLVWINIGDAYNTPVNWRPGDHGYSSLGPDQAGLVANNSAYIKPRAKRKAYLRRADAPWLTYGNLLALPYRMVIGMCDDGWLFRGEVIWRKKNPMPEGRCRRPHRAHEPVYLFTRSEKHAFLTDPPVKSVWEFSNERIAGPAHYSRFPLELPRRCVSALGRCGADVVVLDPFSGSGTSGLAALSLGCSYVGFEIDPEQVAASNARLEAADAGGPS</sequence>
<dbReference type="InterPro" id="IPR029063">
    <property type="entry name" value="SAM-dependent_MTases_sf"/>
</dbReference>
<protein>
    <recommendedName>
        <fullName evidence="8">Methyltransferase</fullName>
        <ecNumber evidence="8">2.1.1.-</ecNumber>
    </recommendedName>
</protein>
<dbReference type="GO" id="GO:0003677">
    <property type="term" value="F:DNA binding"/>
    <property type="evidence" value="ECO:0007669"/>
    <property type="project" value="UniProtKB-KW"/>
</dbReference>
<dbReference type="InterPro" id="IPR017985">
    <property type="entry name" value="MeTrfase_CN4_CS"/>
</dbReference>
<dbReference type="GO" id="GO:0008170">
    <property type="term" value="F:N-methyltransferase activity"/>
    <property type="evidence" value="ECO:0007669"/>
    <property type="project" value="InterPro"/>
</dbReference>
<accession>A0A6P2BWV2</accession>
<evidence type="ECO:0000313" key="11">
    <source>
        <dbReference type="Proteomes" id="UP000460272"/>
    </source>
</evidence>
<dbReference type="EC" id="2.1.1.-" evidence="8"/>
<reference evidence="10 11" key="1">
    <citation type="submission" date="2018-11" db="EMBL/GenBank/DDBJ databases">
        <title>Trebonia kvetii gen.nov., sp.nov., a novel acidophilic actinobacterium, and proposal of the new actinobacterial family Treboniaceae fam. nov.</title>
        <authorList>
            <person name="Rapoport D."/>
            <person name="Sagova-Mareckova M."/>
            <person name="Sedlacek I."/>
            <person name="Provaznik J."/>
            <person name="Kralova S."/>
            <person name="Pavlinic D."/>
            <person name="Benes V."/>
            <person name="Kopecky J."/>
        </authorList>
    </citation>
    <scope>NUCLEOTIDE SEQUENCE [LARGE SCALE GENOMIC DNA]</scope>
    <source>
        <strain evidence="10 11">15Tr583</strain>
    </source>
</reference>
<dbReference type="SUPFAM" id="SSF53335">
    <property type="entry name" value="S-adenosyl-L-methionine-dependent methyltransferases"/>
    <property type="match status" value="1"/>
</dbReference>
<comment type="catalytic activity">
    <reaction evidence="7">
        <text>a 2'-deoxycytidine in DNA + S-adenosyl-L-methionine = an N(4)-methyl-2'-deoxycytidine in DNA + S-adenosyl-L-homocysteine + H(+)</text>
        <dbReference type="Rhea" id="RHEA:16857"/>
        <dbReference type="Rhea" id="RHEA-COMP:11369"/>
        <dbReference type="Rhea" id="RHEA-COMP:13674"/>
        <dbReference type="ChEBI" id="CHEBI:15378"/>
        <dbReference type="ChEBI" id="CHEBI:57856"/>
        <dbReference type="ChEBI" id="CHEBI:59789"/>
        <dbReference type="ChEBI" id="CHEBI:85452"/>
        <dbReference type="ChEBI" id="CHEBI:137933"/>
        <dbReference type="EC" id="2.1.1.113"/>
    </reaction>
</comment>
<evidence type="ECO:0000256" key="2">
    <source>
        <dbReference type="ARBA" id="ARBA00022603"/>
    </source>
</evidence>
<keyword evidence="11" id="KW-1185">Reference proteome</keyword>
<dbReference type="InterPro" id="IPR002941">
    <property type="entry name" value="DNA_methylase_N4/N6"/>
</dbReference>
<evidence type="ECO:0000256" key="3">
    <source>
        <dbReference type="ARBA" id="ARBA00022679"/>
    </source>
</evidence>
<keyword evidence="6" id="KW-0238">DNA-binding</keyword>
<keyword evidence="4" id="KW-0949">S-adenosyl-L-methionine</keyword>
<dbReference type="Proteomes" id="UP000460272">
    <property type="component" value="Unassembled WGS sequence"/>
</dbReference>
<keyword evidence="5" id="KW-0680">Restriction system</keyword>
<proteinExistence type="inferred from homology"/>
<dbReference type="EMBL" id="RPFW01000006">
    <property type="protein sequence ID" value="TVZ01653.1"/>
    <property type="molecule type" value="Genomic_DNA"/>
</dbReference>
<keyword evidence="3 10" id="KW-0808">Transferase</keyword>